<feature type="chain" id="PRO_5021417198" evidence="1">
    <location>
        <begin position="23"/>
        <end position="183"/>
    </location>
</feature>
<organism evidence="2 3">
    <name type="scientific">Vibrio comitans NBRC 102076</name>
    <dbReference type="NCBI Taxonomy" id="1219078"/>
    <lineage>
        <taxon>Bacteria</taxon>
        <taxon>Pseudomonadati</taxon>
        <taxon>Pseudomonadota</taxon>
        <taxon>Gammaproteobacteria</taxon>
        <taxon>Vibrionales</taxon>
        <taxon>Vibrionaceae</taxon>
        <taxon>Vibrio</taxon>
    </lineage>
</organism>
<feature type="signal peptide" evidence="1">
    <location>
        <begin position="1"/>
        <end position="22"/>
    </location>
</feature>
<accession>A0A4Y3IQ17</accession>
<evidence type="ECO:0000313" key="3">
    <source>
        <dbReference type="Proteomes" id="UP000318242"/>
    </source>
</evidence>
<sequence>MKIQLKHILTASSLVLSTHASASWQVEQSVNKYTGENVARMTNYSSKSIWLDCHSANSLRLTIEFPGYLRREGLGTVLWTTGNEHGILDMNEHNLDSWITLKDIDDNREKSEVSLYSELTHTDTDKVKKLLVALRNAERVEFKTDGYFGAEYHQQASLNGFDEAWVEFREICNRVHAEQSQQY</sequence>
<dbReference type="Proteomes" id="UP000318242">
    <property type="component" value="Unassembled WGS sequence"/>
</dbReference>
<evidence type="ECO:0000313" key="2">
    <source>
        <dbReference type="EMBL" id="GEA61621.1"/>
    </source>
</evidence>
<evidence type="ECO:0000256" key="1">
    <source>
        <dbReference type="SAM" id="SignalP"/>
    </source>
</evidence>
<gene>
    <name evidence="2" type="ORF">VCO01S_28140</name>
</gene>
<proteinExistence type="predicted"/>
<name>A0A4Y3IQ17_9VIBR</name>
<dbReference type="RefSeq" id="WP_141271973.1">
    <property type="nucleotide sequence ID" value="NZ_BJLH01000012.1"/>
</dbReference>
<keyword evidence="1" id="KW-0732">Signal</keyword>
<comment type="caution">
    <text evidence="2">The sequence shown here is derived from an EMBL/GenBank/DDBJ whole genome shotgun (WGS) entry which is preliminary data.</text>
</comment>
<keyword evidence="3" id="KW-1185">Reference proteome</keyword>
<dbReference type="AlphaFoldDB" id="A0A4Y3IQ17"/>
<protein>
    <submittedName>
        <fullName evidence="2">Uncharacterized protein</fullName>
    </submittedName>
</protein>
<dbReference type="EMBL" id="BJLH01000012">
    <property type="protein sequence ID" value="GEA61621.1"/>
    <property type="molecule type" value="Genomic_DNA"/>
</dbReference>
<reference evidence="2 3" key="1">
    <citation type="submission" date="2019-06" db="EMBL/GenBank/DDBJ databases">
        <title>Whole genome shotgun sequence of Vibrio comitans NBRC 102076.</title>
        <authorList>
            <person name="Hosoyama A."/>
            <person name="Uohara A."/>
            <person name="Ohji S."/>
            <person name="Ichikawa N."/>
        </authorList>
    </citation>
    <scope>NUCLEOTIDE SEQUENCE [LARGE SCALE GENOMIC DNA]</scope>
    <source>
        <strain evidence="2 3">NBRC 102076</strain>
    </source>
</reference>